<evidence type="ECO:0000313" key="2">
    <source>
        <dbReference type="Proteomes" id="UP001164250"/>
    </source>
</evidence>
<reference evidence="2" key="1">
    <citation type="journal article" date="2023" name="G3 (Bethesda)">
        <title>Genome assembly and association tests identify interacting loci associated with vigor, precocity, and sex in interspecific pistachio rootstocks.</title>
        <authorList>
            <person name="Palmer W."/>
            <person name="Jacygrad E."/>
            <person name="Sagayaradj S."/>
            <person name="Cavanaugh K."/>
            <person name="Han R."/>
            <person name="Bertier L."/>
            <person name="Beede B."/>
            <person name="Kafkas S."/>
            <person name="Golino D."/>
            <person name="Preece J."/>
            <person name="Michelmore R."/>
        </authorList>
    </citation>
    <scope>NUCLEOTIDE SEQUENCE [LARGE SCALE GENOMIC DNA]</scope>
</reference>
<proteinExistence type="predicted"/>
<dbReference type="Proteomes" id="UP001164250">
    <property type="component" value="Chromosome 2"/>
</dbReference>
<sequence length="84" mass="9721">MEAEIDKETRRKIKKSVKNILQGEGANLYVLNEKSVREKASSDLNLDLNQPSYKKLAKASSWFIEDEDEDVLVPLLWCCKFEKC</sequence>
<comment type="caution">
    <text evidence="1">The sequence shown here is derived from an EMBL/GenBank/DDBJ whole genome shotgun (WGS) entry which is preliminary data.</text>
</comment>
<accession>A0ACC1C2R5</accession>
<organism evidence="1 2">
    <name type="scientific">Pistacia atlantica</name>
    <dbReference type="NCBI Taxonomy" id="434234"/>
    <lineage>
        <taxon>Eukaryota</taxon>
        <taxon>Viridiplantae</taxon>
        <taxon>Streptophyta</taxon>
        <taxon>Embryophyta</taxon>
        <taxon>Tracheophyta</taxon>
        <taxon>Spermatophyta</taxon>
        <taxon>Magnoliopsida</taxon>
        <taxon>eudicotyledons</taxon>
        <taxon>Gunneridae</taxon>
        <taxon>Pentapetalae</taxon>
        <taxon>rosids</taxon>
        <taxon>malvids</taxon>
        <taxon>Sapindales</taxon>
        <taxon>Anacardiaceae</taxon>
        <taxon>Pistacia</taxon>
    </lineage>
</organism>
<protein>
    <submittedName>
        <fullName evidence="1">Uncharacterized protein</fullName>
    </submittedName>
</protein>
<name>A0ACC1C2R5_9ROSI</name>
<evidence type="ECO:0000313" key="1">
    <source>
        <dbReference type="EMBL" id="KAJ0106243.1"/>
    </source>
</evidence>
<dbReference type="EMBL" id="CM047898">
    <property type="protein sequence ID" value="KAJ0106243.1"/>
    <property type="molecule type" value="Genomic_DNA"/>
</dbReference>
<gene>
    <name evidence="1" type="ORF">Patl1_17501</name>
</gene>
<keyword evidence="2" id="KW-1185">Reference proteome</keyword>